<evidence type="ECO:0000313" key="3">
    <source>
        <dbReference type="Proteomes" id="UP001190700"/>
    </source>
</evidence>
<evidence type="ECO:0000256" key="1">
    <source>
        <dbReference type="SAM" id="MobiDB-lite"/>
    </source>
</evidence>
<evidence type="ECO:0000313" key="2">
    <source>
        <dbReference type="EMBL" id="KAK3265923.1"/>
    </source>
</evidence>
<dbReference type="EMBL" id="LGRX02013577">
    <property type="protein sequence ID" value="KAK3265923.1"/>
    <property type="molecule type" value="Genomic_DNA"/>
</dbReference>
<feature type="compositionally biased region" description="Basic and acidic residues" evidence="1">
    <location>
        <begin position="87"/>
        <end position="106"/>
    </location>
</feature>
<protein>
    <submittedName>
        <fullName evidence="2">Uncharacterized protein</fullName>
    </submittedName>
</protein>
<organism evidence="2 3">
    <name type="scientific">Cymbomonas tetramitiformis</name>
    <dbReference type="NCBI Taxonomy" id="36881"/>
    <lineage>
        <taxon>Eukaryota</taxon>
        <taxon>Viridiplantae</taxon>
        <taxon>Chlorophyta</taxon>
        <taxon>Pyramimonadophyceae</taxon>
        <taxon>Pyramimonadales</taxon>
        <taxon>Pyramimonadaceae</taxon>
        <taxon>Cymbomonas</taxon>
    </lineage>
</organism>
<keyword evidence="3" id="KW-1185">Reference proteome</keyword>
<name>A0AAE0KYX8_9CHLO</name>
<comment type="caution">
    <text evidence="2">The sequence shown here is derived from an EMBL/GenBank/DDBJ whole genome shotgun (WGS) entry which is preliminary data.</text>
</comment>
<dbReference type="Proteomes" id="UP001190700">
    <property type="component" value="Unassembled WGS sequence"/>
</dbReference>
<accession>A0AAE0KYX8</accession>
<proteinExistence type="predicted"/>
<feature type="region of interest" description="Disordered" evidence="1">
    <location>
        <begin position="87"/>
        <end position="116"/>
    </location>
</feature>
<gene>
    <name evidence="2" type="ORF">CYMTET_25425</name>
</gene>
<reference evidence="2 3" key="1">
    <citation type="journal article" date="2015" name="Genome Biol. Evol.">
        <title>Comparative Genomics of a Bacterivorous Green Alga Reveals Evolutionary Causalities and Consequences of Phago-Mixotrophic Mode of Nutrition.</title>
        <authorList>
            <person name="Burns J.A."/>
            <person name="Paasch A."/>
            <person name="Narechania A."/>
            <person name="Kim E."/>
        </authorList>
    </citation>
    <scope>NUCLEOTIDE SEQUENCE [LARGE SCALE GENOMIC DNA]</scope>
    <source>
        <strain evidence="2 3">PLY_AMNH</strain>
    </source>
</reference>
<dbReference type="AlphaFoldDB" id="A0AAE0KYX8"/>
<sequence>MTVAHTALVTRQATHLDSYSPPALTTDSVESITVQAGDKIGRGEILTEPIPIVSGGEEGYICERLHHLATAGPPFDSCQKRNSELVRNERARSVNRLPRSDSHPRDTSPVVSGRGMGPASALVRLCGISLKDASRLVAGSKLKRIDNAVEEDWSSGSDSDSDY</sequence>